<feature type="domain" description="N-acetyltransferase" evidence="1">
    <location>
        <begin position="6"/>
        <end position="142"/>
    </location>
</feature>
<name>A0A4P8IFX2_9FIRM</name>
<dbReference type="PANTHER" id="PTHR43233">
    <property type="entry name" value="FAMILY N-ACETYLTRANSFERASE, PUTATIVE (AFU_ORTHOLOGUE AFUA_6G03350)-RELATED"/>
    <property type="match status" value="1"/>
</dbReference>
<proteinExistence type="predicted"/>
<gene>
    <name evidence="2" type="ORF">AR1Y2_3304</name>
</gene>
<dbReference type="EMBL" id="CP040058">
    <property type="protein sequence ID" value="QCP36758.1"/>
    <property type="molecule type" value="Genomic_DNA"/>
</dbReference>
<sequence>MCINKTDILISQELSVSDFLSLRRQVDFQPLSITQAENILKNTTYITAAYDGSKCIGLTRLLFDYGTDAYITDVIVHPEYQGYGIGKMLIKDVLLFIKEKSSPHTIVTCSLYANKGKEMFYEKLGFSRLPNEKYGGGMAIDL</sequence>
<accession>A0A4P8IFX2</accession>
<dbReference type="InterPro" id="IPR016181">
    <property type="entry name" value="Acyl_CoA_acyltransferase"/>
</dbReference>
<dbReference type="CDD" id="cd04301">
    <property type="entry name" value="NAT_SF"/>
    <property type="match status" value="1"/>
</dbReference>
<dbReference type="PROSITE" id="PS51186">
    <property type="entry name" value="GNAT"/>
    <property type="match status" value="1"/>
</dbReference>
<reference evidence="2 3" key="1">
    <citation type="submission" date="2019-05" db="EMBL/GenBank/DDBJ databases">
        <title>Complete genome sequencing of Anaerostipes rhamnosivorans.</title>
        <authorList>
            <person name="Bui T.P.N."/>
            <person name="de Vos W.M."/>
        </authorList>
    </citation>
    <scope>NUCLEOTIDE SEQUENCE [LARGE SCALE GENOMIC DNA]</scope>
    <source>
        <strain evidence="2 3">1y2</strain>
    </source>
</reference>
<dbReference type="Gene3D" id="3.40.630.30">
    <property type="match status" value="1"/>
</dbReference>
<protein>
    <submittedName>
        <fullName evidence="2">Ribosomal-protein-alanine acetyltransferase</fullName>
    </submittedName>
</protein>
<dbReference type="PANTHER" id="PTHR43233:SF1">
    <property type="entry name" value="FAMILY N-ACETYLTRANSFERASE, PUTATIVE (AFU_ORTHOLOGUE AFUA_6G03350)-RELATED"/>
    <property type="match status" value="1"/>
</dbReference>
<dbReference type="KEGG" id="arf:AR1Y2_3304"/>
<dbReference type="InterPro" id="IPR053144">
    <property type="entry name" value="Acetyltransferase_Butenolide"/>
</dbReference>
<keyword evidence="3" id="KW-1185">Reference proteome</keyword>
<dbReference type="RefSeq" id="WP_137329933.1">
    <property type="nucleotide sequence ID" value="NZ_CP040058.1"/>
</dbReference>
<dbReference type="AlphaFoldDB" id="A0A4P8IFX2"/>
<dbReference type="InterPro" id="IPR000182">
    <property type="entry name" value="GNAT_dom"/>
</dbReference>
<dbReference type="SUPFAM" id="SSF55729">
    <property type="entry name" value="Acyl-CoA N-acyltransferases (Nat)"/>
    <property type="match status" value="1"/>
</dbReference>
<organism evidence="2 3">
    <name type="scientific">Anaerostipes rhamnosivorans</name>
    <dbReference type="NCBI Taxonomy" id="1229621"/>
    <lineage>
        <taxon>Bacteria</taxon>
        <taxon>Bacillati</taxon>
        <taxon>Bacillota</taxon>
        <taxon>Clostridia</taxon>
        <taxon>Lachnospirales</taxon>
        <taxon>Lachnospiraceae</taxon>
        <taxon>Anaerostipes</taxon>
    </lineage>
</organism>
<evidence type="ECO:0000313" key="2">
    <source>
        <dbReference type="EMBL" id="QCP36758.1"/>
    </source>
</evidence>
<keyword evidence="2" id="KW-0808">Transferase</keyword>
<dbReference type="Pfam" id="PF00583">
    <property type="entry name" value="Acetyltransf_1"/>
    <property type="match status" value="1"/>
</dbReference>
<evidence type="ECO:0000313" key="3">
    <source>
        <dbReference type="Proteomes" id="UP000298653"/>
    </source>
</evidence>
<evidence type="ECO:0000259" key="1">
    <source>
        <dbReference type="PROSITE" id="PS51186"/>
    </source>
</evidence>
<dbReference type="GO" id="GO:0016747">
    <property type="term" value="F:acyltransferase activity, transferring groups other than amino-acyl groups"/>
    <property type="evidence" value="ECO:0007669"/>
    <property type="project" value="InterPro"/>
</dbReference>
<dbReference type="Proteomes" id="UP000298653">
    <property type="component" value="Chromosome"/>
</dbReference>
<dbReference type="OrthoDB" id="9775804at2"/>